<comment type="caution">
    <text evidence="1">The sequence shown here is derived from an EMBL/GenBank/DDBJ whole genome shotgun (WGS) entry which is preliminary data.</text>
</comment>
<reference evidence="1 2" key="1">
    <citation type="journal article" date="2023" name="Sci. Data">
        <title>Genome assembly of the Korean intertidal mud-creeper Batillaria attramentaria.</title>
        <authorList>
            <person name="Patra A.K."/>
            <person name="Ho P.T."/>
            <person name="Jun S."/>
            <person name="Lee S.J."/>
            <person name="Kim Y."/>
            <person name="Won Y.J."/>
        </authorList>
    </citation>
    <scope>NUCLEOTIDE SEQUENCE [LARGE SCALE GENOMIC DNA]</scope>
    <source>
        <strain evidence="1">Wonlab-2016</strain>
    </source>
</reference>
<keyword evidence="2" id="KW-1185">Reference proteome</keyword>
<accession>A0ABD0LAP4</accession>
<name>A0ABD0LAP4_9CAEN</name>
<dbReference type="AlphaFoldDB" id="A0ABD0LAP4"/>
<evidence type="ECO:0000313" key="1">
    <source>
        <dbReference type="EMBL" id="KAK7496303.1"/>
    </source>
</evidence>
<organism evidence="1 2">
    <name type="scientific">Batillaria attramentaria</name>
    <dbReference type="NCBI Taxonomy" id="370345"/>
    <lineage>
        <taxon>Eukaryota</taxon>
        <taxon>Metazoa</taxon>
        <taxon>Spiralia</taxon>
        <taxon>Lophotrochozoa</taxon>
        <taxon>Mollusca</taxon>
        <taxon>Gastropoda</taxon>
        <taxon>Caenogastropoda</taxon>
        <taxon>Sorbeoconcha</taxon>
        <taxon>Cerithioidea</taxon>
        <taxon>Batillariidae</taxon>
        <taxon>Batillaria</taxon>
    </lineage>
</organism>
<proteinExistence type="predicted"/>
<gene>
    <name evidence="1" type="ORF">BaRGS_00012468</name>
</gene>
<evidence type="ECO:0000313" key="2">
    <source>
        <dbReference type="Proteomes" id="UP001519460"/>
    </source>
</evidence>
<dbReference type="Proteomes" id="UP001519460">
    <property type="component" value="Unassembled WGS sequence"/>
</dbReference>
<dbReference type="EMBL" id="JACVVK020000068">
    <property type="protein sequence ID" value="KAK7496303.1"/>
    <property type="molecule type" value="Genomic_DNA"/>
</dbReference>
<protein>
    <submittedName>
        <fullName evidence="1">Uncharacterized protein</fullName>
    </submittedName>
</protein>
<sequence>MPRLRGRPPINIFLRERDPPASTPSSHCFPTVPSPPFFSIIPTPALAYSLVSLAESSQSNVAVDRRSPVCIFITQRFHFVPTSIDWSGDTLGNVAEYRPVRSLWAPTPLLFSKAHWDGGQGNTSIHFCRLSSPRLSRHAYLTAHAILLEKIQFTVLEKALDV</sequence>